<proteinExistence type="predicted"/>
<dbReference type="Proteomes" id="UP000635142">
    <property type="component" value="Unassembled WGS sequence"/>
</dbReference>
<dbReference type="InterPro" id="IPR013783">
    <property type="entry name" value="Ig-like_fold"/>
</dbReference>
<dbReference type="PANTHER" id="PTHR34700:SF4">
    <property type="entry name" value="PHAGE-LIKE ELEMENT PBSX PROTEIN XKDP"/>
    <property type="match status" value="1"/>
</dbReference>
<organism evidence="3 4">
    <name type="scientific">Sulfitobacter aestuariivivens</name>
    <dbReference type="NCBI Taxonomy" id="2766981"/>
    <lineage>
        <taxon>Bacteria</taxon>
        <taxon>Pseudomonadati</taxon>
        <taxon>Pseudomonadota</taxon>
        <taxon>Alphaproteobacteria</taxon>
        <taxon>Rhodobacterales</taxon>
        <taxon>Roseobacteraceae</taxon>
        <taxon>Sulfitobacter</taxon>
    </lineage>
</organism>
<reference evidence="3" key="1">
    <citation type="submission" date="2020-08" db="EMBL/GenBank/DDBJ databases">
        <title>Sulfitobacter aestuariivivens sp. nov., isolated from a tidal flat.</title>
        <authorList>
            <person name="Park S."/>
            <person name="Yoon J.-H."/>
        </authorList>
    </citation>
    <scope>NUCLEOTIDE SEQUENCE</scope>
    <source>
        <strain evidence="3">TSTF-M16</strain>
    </source>
</reference>
<evidence type="ECO:0000313" key="3">
    <source>
        <dbReference type="EMBL" id="MBD3662448.1"/>
    </source>
</evidence>
<dbReference type="EMBL" id="JACTAG010000001">
    <property type="protein sequence ID" value="MBD3662448.1"/>
    <property type="molecule type" value="Genomic_DNA"/>
</dbReference>
<dbReference type="CDD" id="cd00118">
    <property type="entry name" value="LysM"/>
    <property type="match status" value="1"/>
</dbReference>
<dbReference type="InterPro" id="IPR052196">
    <property type="entry name" value="Bact_Kbp"/>
</dbReference>
<dbReference type="Gene3D" id="3.10.350.10">
    <property type="entry name" value="LysM domain"/>
    <property type="match status" value="1"/>
</dbReference>
<gene>
    <name evidence="3" type="ORF">H9Q16_00780</name>
</gene>
<protein>
    <submittedName>
        <fullName evidence="3">LysM peptidoglycan-binding domain-containing protein</fullName>
    </submittedName>
</protein>
<dbReference type="SMART" id="SM00257">
    <property type="entry name" value="LysM"/>
    <property type="match status" value="1"/>
</dbReference>
<feature type="region of interest" description="Disordered" evidence="1">
    <location>
        <begin position="105"/>
        <end position="132"/>
    </location>
</feature>
<feature type="compositionally biased region" description="Low complexity" evidence="1">
    <location>
        <begin position="149"/>
        <end position="164"/>
    </location>
</feature>
<evidence type="ECO:0000313" key="4">
    <source>
        <dbReference type="Proteomes" id="UP000635142"/>
    </source>
</evidence>
<sequence length="368" mass="38764">MTVIAGQGAPGADVQILLDGTEVSRTQTDGSGKFATLVMIAPDGQGHVLSLRQSVDGEEQASVDQIILAPLDPPVIVAEASTEDPAQPVTAQADAVEETNAAEPVVVASETKQEEAESVQTAQATQVPAPVTDEAVQTPVDEDRAAAPVQTAEPVAEETVAATQDTSAQVVQTDENDEAEPQLADAETSANQEVAVLKTGEDGVELLNTAPPEVMANVELDTISYTDVGEVQLSGRAQPDTKTVRVYLDNASIVNLAVDSAGRWRGDLPDVDEGIYTLRVDEVAADGRVTSRVETPFKRESPAVLASAAAEQAGPLKKITVQKGATLWAIANERYGDGLLYVRVFDANKSDIRDPDLIYPGQVFDLPD</sequence>
<dbReference type="Pfam" id="PF01476">
    <property type="entry name" value="LysM"/>
    <property type="match status" value="1"/>
</dbReference>
<dbReference type="InterPro" id="IPR018392">
    <property type="entry name" value="LysM"/>
</dbReference>
<keyword evidence="4" id="KW-1185">Reference proteome</keyword>
<dbReference type="Gene3D" id="2.60.40.10">
    <property type="entry name" value="Immunoglobulins"/>
    <property type="match status" value="1"/>
</dbReference>
<dbReference type="AlphaFoldDB" id="A0A927CZT5"/>
<dbReference type="PANTHER" id="PTHR34700">
    <property type="entry name" value="POTASSIUM BINDING PROTEIN KBP"/>
    <property type="match status" value="1"/>
</dbReference>
<name>A0A927CZT5_9RHOB</name>
<accession>A0A927CZT5</accession>
<feature type="region of interest" description="Disordered" evidence="1">
    <location>
        <begin position="144"/>
        <end position="191"/>
    </location>
</feature>
<comment type="caution">
    <text evidence="3">The sequence shown here is derived from an EMBL/GenBank/DDBJ whole genome shotgun (WGS) entry which is preliminary data.</text>
</comment>
<dbReference type="InterPro" id="IPR036779">
    <property type="entry name" value="LysM_dom_sf"/>
</dbReference>
<feature type="domain" description="LysM" evidence="2">
    <location>
        <begin position="317"/>
        <end position="366"/>
    </location>
</feature>
<dbReference type="PROSITE" id="PS51782">
    <property type="entry name" value="LYSM"/>
    <property type="match status" value="1"/>
</dbReference>
<evidence type="ECO:0000256" key="1">
    <source>
        <dbReference type="SAM" id="MobiDB-lite"/>
    </source>
</evidence>
<evidence type="ECO:0000259" key="2">
    <source>
        <dbReference type="PROSITE" id="PS51782"/>
    </source>
</evidence>